<dbReference type="InterPro" id="IPR023393">
    <property type="entry name" value="START-like_dom_sf"/>
</dbReference>
<gene>
    <name evidence="1" type="ORF">rosag_00500</name>
</gene>
<dbReference type="AlphaFoldDB" id="A0AA37Q4C4"/>
<accession>A0AA37Q4C4</accession>
<dbReference type="Gene3D" id="3.30.530.20">
    <property type="match status" value="1"/>
</dbReference>
<protein>
    <recommendedName>
        <fullName evidence="3">Polyketide cyclase / dehydrase and lipid transport</fullName>
    </recommendedName>
</protein>
<evidence type="ECO:0000313" key="1">
    <source>
        <dbReference type="EMBL" id="GLC23537.1"/>
    </source>
</evidence>
<reference evidence="1" key="1">
    <citation type="submission" date="2022-08" db="EMBL/GenBank/DDBJ databases">
        <title>Draft genome sequencing of Roseisolibacter agri AW1220.</title>
        <authorList>
            <person name="Tobiishi Y."/>
            <person name="Tonouchi A."/>
        </authorList>
    </citation>
    <scope>NUCLEOTIDE SEQUENCE</scope>
    <source>
        <strain evidence="1">AW1220</strain>
    </source>
</reference>
<organism evidence="1 2">
    <name type="scientific">Roseisolibacter agri</name>
    <dbReference type="NCBI Taxonomy" id="2014610"/>
    <lineage>
        <taxon>Bacteria</taxon>
        <taxon>Pseudomonadati</taxon>
        <taxon>Gemmatimonadota</taxon>
        <taxon>Gemmatimonadia</taxon>
        <taxon>Gemmatimonadales</taxon>
        <taxon>Gemmatimonadaceae</taxon>
        <taxon>Roseisolibacter</taxon>
    </lineage>
</organism>
<name>A0AA37Q4C4_9BACT</name>
<dbReference type="Proteomes" id="UP001161325">
    <property type="component" value="Unassembled WGS sequence"/>
</dbReference>
<proteinExistence type="predicted"/>
<evidence type="ECO:0000313" key="2">
    <source>
        <dbReference type="Proteomes" id="UP001161325"/>
    </source>
</evidence>
<dbReference type="EMBL" id="BRXS01000001">
    <property type="protein sequence ID" value="GLC23537.1"/>
    <property type="molecule type" value="Genomic_DNA"/>
</dbReference>
<keyword evidence="2" id="KW-1185">Reference proteome</keyword>
<evidence type="ECO:0008006" key="3">
    <source>
        <dbReference type="Google" id="ProtNLM"/>
    </source>
</evidence>
<sequence length="160" mass="17763">MTRVAAQIVVAVPAELCLHAVQAAMEDPRLKDAYRRLRPGKEYAGWVTRVEPGRRLEIAYAALDPLTDRRSHALGWRVLYDVAPEPDGRTRVEVAIEYGWLTALGGMGLVKAQAENEIAQRLAFLHALELGRHNVATIAAPQEMPADMPPARARVPEPRR</sequence>
<comment type="caution">
    <text evidence="1">The sequence shown here is derived from an EMBL/GenBank/DDBJ whole genome shotgun (WGS) entry which is preliminary data.</text>
</comment>
<dbReference type="RefSeq" id="WP_284347973.1">
    <property type="nucleotide sequence ID" value="NZ_BRXS01000001.1"/>
</dbReference>
<dbReference type="SUPFAM" id="SSF55961">
    <property type="entry name" value="Bet v1-like"/>
    <property type="match status" value="1"/>
</dbReference>